<evidence type="ECO:0000256" key="1">
    <source>
        <dbReference type="SAM" id="MobiDB-lite"/>
    </source>
</evidence>
<sequence length="152" mass="16534">MVPPATERRNKSSDPGPVPNVLRIKSSPFTAPDSRPSRTRARSLCSDRAVRVLGRYVATELGSSSVATERPSLARVRSLRSDRAMRVLGRYVATELGLSLVATDRDWLVRGPIAILELVRGWFEYVSVALGQPGLEMPLGISGMSNSSKLIS</sequence>
<dbReference type="EMBL" id="QGKX02000004">
    <property type="protein sequence ID" value="KAF3602306.1"/>
    <property type="molecule type" value="Genomic_DNA"/>
</dbReference>
<feature type="region of interest" description="Disordered" evidence="1">
    <location>
        <begin position="1"/>
        <end position="41"/>
    </location>
</feature>
<dbReference type="AlphaFoldDB" id="A0A8S9SL85"/>
<proteinExistence type="predicted"/>
<dbReference type="Proteomes" id="UP000712600">
    <property type="component" value="Unassembled WGS sequence"/>
</dbReference>
<accession>A0A8S9SL85</accession>
<protein>
    <submittedName>
        <fullName evidence="2">Uncharacterized protein</fullName>
    </submittedName>
</protein>
<name>A0A8S9SL85_BRACR</name>
<comment type="caution">
    <text evidence="2">The sequence shown here is derived from an EMBL/GenBank/DDBJ whole genome shotgun (WGS) entry which is preliminary data.</text>
</comment>
<feature type="compositionally biased region" description="Basic and acidic residues" evidence="1">
    <location>
        <begin position="1"/>
        <end position="12"/>
    </location>
</feature>
<reference evidence="2" key="1">
    <citation type="submission" date="2019-12" db="EMBL/GenBank/DDBJ databases">
        <title>Genome sequencing and annotation of Brassica cretica.</title>
        <authorList>
            <person name="Studholme D.J."/>
            <person name="Sarris P."/>
        </authorList>
    </citation>
    <scope>NUCLEOTIDE SEQUENCE</scope>
    <source>
        <strain evidence="2">PFS-109/04</strain>
        <tissue evidence="2">Leaf</tissue>
    </source>
</reference>
<evidence type="ECO:0000313" key="3">
    <source>
        <dbReference type="Proteomes" id="UP000712600"/>
    </source>
</evidence>
<evidence type="ECO:0000313" key="2">
    <source>
        <dbReference type="EMBL" id="KAF3602306.1"/>
    </source>
</evidence>
<organism evidence="2 3">
    <name type="scientific">Brassica cretica</name>
    <name type="common">Mustard</name>
    <dbReference type="NCBI Taxonomy" id="69181"/>
    <lineage>
        <taxon>Eukaryota</taxon>
        <taxon>Viridiplantae</taxon>
        <taxon>Streptophyta</taxon>
        <taxon>Embryophyta</taxon>
        <taxon>Tracheophyta</taxon>
        <taxon>Spermatophyta</taxon>
        <taxon>Magnoliopsida</taxon>
        <taxon>eudicotyledons</taxon>
        <taxon>Gunneridae</taxon>
        <taxon>Pentapetalae</taxon>
        <taxon>rosids</taxon>
        <taxon>malvids</taxon>
        <taxon>Brassicales</taxon>
        <taxon>Brassicaceae</taxon>
        <taxon>Brassiceae</taxon>
        <taxon>Brassica</taxon>
    </lineage>
</organism>
<gene>
    <name evidence="2" type="ORF">F2Q69_00037676</name>
</gene>